<name>A0A086XZI0_9RHOB</name>
<feature type="transmembrane region" description="Helical" evidence="1">
    <location>
        <begin position="44"/>
        <end position="62"/>
    </location>
</feature>
<reference evidence="2 3" key="1">
    <citation type="submission" date="2014-03" db="EMBL/GenBank/DDBJ databases">
        <title>Genome of Paenirhodobacter enshiensis DW2-9.</title>
        <authorList>
            <person name="Wang D."/>
            <person name="Wang G."/>
        </authorList>
    </citation>
    <scope>NUCLEOTIDE SEQUENCE [LARGE SCALE GENOMIC DNA]</scope>
    <source>
        <strain evidence="2 3">DW2-9</strain>
    </source>
</reference>
<sequence>MTLNPAIVRNILRYLAGALVARGLLGADTGAALATDPALLEAVTVAAGLVLGTATEIAYAIARRLGWRT</sequence>
<dbReference type="eggNOG" id="ENOG5033G05">
    <property type="taxonomic scope" value="Bacteria"/>
</dbReference>
<dbReference type="Proteomes" id="UP000028824">
    <property type="component" value="Unassembled WGS sequence"/>
</dbReference>
<comment type="caution">
    <text evidence="2">The sequence shown here is derived from an EMBL/GenBank/DDBJ whole genome shotgun (WGS) entry which is preliminary data.</text>
</comment>
<keyword evidence="1" id="KW-1133">Transmembrane helix</keyword>
<organism evidence="2 3">
    <name type="scientific">Paenirhodobacter enshiensis</name>
    <dbReference type="NCBI Taxonomy" id="1105367"/>
    <lineage>
        <taxon>Bacteria</taxon>
        <taxon>Pseudomonadati</taxon>
        <taxon>Pseudomonadota</taxon>
        <taxon>Alphaproteobacteria</taxon>
        <taxon>Rhodobacterales</taxon>
        <taxon>Rhodobacter group</taxon>
        <taxon>Paenirhodobacter</taxon>
    </lineage>
</organism>
<evidence type="ECO:0000313" key="3">
    <source>
        <dbReference type="Proteomes" id="UP000028824"/>
    </source>
</evidence>
<keyword evidence="1" id="KW-0812">Transmembrane</keyword>
<protein>
    <submittedName>
        <fullName evidence="2">Uncharacterized protein</fullName>
    </submittedName>
</protein>
<dbReference type="EMBL" id="JFZB01000009">
    <property type="protein sequence ID" value="KFI27430.1"/>
    <property type="molecule type" value="Genomic_DNA"/>
</dbReference>
<keyword evidence="1" id="KW-0472">Membrane</keyword>
<gene>
    <name evidence="2" type="ORF">CG50_15540</name>
</gene>
<dbReference type="RefSeq" id="WP_036636382.1">
    <property type="nucleotide sequence ID" value="NZ_CAXYYU010000087.1"/>
</dbReference>
<accession>A0A086XZI0</accession>
<keyword evidence="3" id="KW-1185">Reference proteome</keyword>
<evidence type="ECO:0000313" key="2">
    <source>
        <dbReference type="EMBL" id="KFI27430.1"/>
    </source>
</evidence>
<proteinExistence type="predicted"/>
<evidence type="ECO:0000256" key="1">
    <source>
        <dbReference type="SAM" id="Phobius"/>
    </source>
</evidence>
<dbReference type="AlphaFoldDB" id="A0A086XZI0"/>